<protein>
    <submittedName>
        <fullName evidence="2">Uncharacterized protein</fullName>
    </submittedName>
</protein>
<keyword evidence="1" id="KW-0472">Membrane</keyword>
<dbReference type="STRING" id="1306519.BIW12_00960"/>
<keyword evidence="1" id="KW-0812">Transmembrane</keyword>
<accession>A0A1D9P6C9</accession>
<proteinExistence type="predicted"/>
<reference evidence="2 3" key="1">
    <citation type="submission" date="2016-10" db="EMBL/GenBank/DDBJ databases">
        <title>Complete Genome Sequence of Flavobacterium sp. PK15.</title>
        <authorList>
            <person name="Ekwe A."/>
            <person name="Kim S.B."/>
        </authorList>
    </citation>
    <scope>NUCLEOTIDE SEQUENCE [LARGE SCALE GENOMIC DNA]</scope>
    <source>
        <strain evidence="2 3">PK15</strain>
    </source>
</reference>
<evidence type="ECO:0000313" key="2">
    <source>
        <dbReference type="EMBL" id="AOZ98121.1"/>
    </source>
</evidence>
<organism evidence="2 3">
    <name type="scientific">Flavobacterium commune</name>
    <dbReference type="NCBI Taxonomy" id="1306519"/>
    <lineage>
        <taxon>Bacteria</taxon>
        <taxon>Pseudomonadati</taxon>
        <taxon>Bacteroidota</taxon>
        <taxon>Flavobacteriia</taxon>
        <taxon>Flavobacteriales</taxon>
        <taxon>Flavobacteriaceae</taxon>
        <taxon>Flavobacterium</taxon>
    </lineage>
</organism>
<dbReference type="EMBL" id="CP017774">
    <property type="protein sequence ID" value="AOZ98121.1"/>
    <property type="molecule type" value="Genomic_DNA"/>
</dbReference>
<sequence length="264" mass="30496">MTPKQLVKLSNAIGITAIVLLVYWVFTFIIIQVFGLKVFRENMTETFYLSVLGILALMVGSLIINVMFNLTRIAETKNNDENNAKSNKKTYLILFIIFPIIGIILFGGDYLTSSKKEKMLIKSAKSILEKNEKNSSKLVNYEFSEKYINETSNILEIYSETDKNFPSVNLLVKDSINGSPVYLGFNQSNFEKLNDTIEANKKEYLYKTTQEEREYLDKVFSGKSEELRYSNHDGEYELFYPYKKGKKTIVLYFSEYVRYGKLGS</sequence>
<dbReference type="KEGG" id="fcm:BIW12_00960"/>
<feature type="transmembrane region" description="Helical" evidence="1">
    <location>
        <begin position="12"/>
        <end position="35"/>
    </location>
</feature>
<dbReference type="Proteomes" id="UP000178198">
    <property type="component" value="Chromosome"/>
</dbReference>
<dbReference type="RefSeq" id="WP_071183396.1">
    <property type="nucleotide sequence ID" value="NZ_CP017774.1"/>
</dbReference>
<dbReference type="OrthoDB" id="348118at2"/>
<gene>
    <name evidence="2" type="ORF">BIW12_00960</name>
</gene>
<name>A0A1D9P6C9_9FLAO</name>
<keyword evidence="1" id="KW-1133">Transmembrane helix</keyword>
<keyword evidence="3" id="KW-1185">Reference proteome</keyword>
<dbReference type="AlphaFoldDB" id="A0A1D9P6C9"/>
<feature type="transmembrane region" description="Helical" evidence="1">
    <location>
        <begin position="90"/>
        <end position="112"/>
    </location>
</feature>
<feature type="transmembrane region" description="Helical" evidence="1">
    <location>
        <begin position="47"/>
        <end position="70"/>
    </location>
</feature>
<evidence type="ECO:0000256" key="1">
    <source>
        <dbReference type="SAM" id="Phobius"/>
    </source>
</evidence>
<evidence type="ECO:0000313" key="3">
    <source>
        <dbReference type="Proteomes" id="UP000178198"/>
    </source>
</evidence>